<dbReference type="SUPFAM" id="SSF56672">
    <property type="entry name" value="DNA/RNA polymerases"/>
    <property type="match status" value="1"/>
</dbReference>
<gene>
    <name evidence="2" type="ORF">NP493_327g03052</name>
</gene>
<comment type="caution">
    <text evidence="2">The sequence shown here is derived from an EMBL/GenBank/DDBJ whole genome shotgun (WGS) entry which is preliminary data.</text>
</comment>
<proteinExistence type="predicted"/>
<accession>A0AAD9L5T9</accession>
<dbReference type="InterPro" id="IPR043502">
    <property type="entry name" value="DNA/RNA_pol_sf"/>
</dbReference>
<dbReference type="EMBL" id="JAODUO010000327">
    <property type="protein sequence ID" value="KAK2183028.1"/>
    <property type="molecule type" value="Genomic_DNA"/>
</dbReference>
<dbReference type="Proteomes" id="UP001209878">
    <property type="component" value="Unassembled WGS sequence"/>
</dbReference>
<name>A0AAD9L5T9_RIDPI</name>
<dbReference type="InterPro" id="IPR000477">
    <property type="entry name" value="RT_dom"/>
</dbReference>
<protein>
    <recommendedName>
        <fullName evidence="1">Reverse transcriptase domain-containing protein</fullName>
    </recommendedName>
</protein>
<evidence type="ECO:0000313" key="2">
    <source>
        <dbReference type="EMBL" id="KAK2183028.1"/>
    </source>
</evidence>
<keyword evidence="3" id="KW-1185">Reference proteome</keyword>
<dbReference type="PANTHER" id="PTHR47027:SF25">
    <property type="entry name" value="REVERSE TRANSCRIPTASE DOMAIN-CONTAINING PROTEIN"/>
    <property type="match status" value="1"/>
</dbReference>
<dbReference type="CDD" id="cd01650">
    <property type="entry name" value="RT_nLTR_like"/>
    <property type="match status" value="1"/>
</dbReference>
<sequence>MTTGHNAGSDTKGIDRATRSLARIKFDLEKLKDPEVAEAFHAKIGGKFAALTILDADGTDMDTLINTFNTAVTNTASEILGKHRPVKKPWVTADLLDLCDKRRELKKKDAEGVRQYRAANQDIKKGMKKAKMNWIEEQCQDIEDSMKKNNSKKTYQLVKDLTSTKQGRTTTIQNKDGKCLTEEQDILKRWSEYCSELYNYRATGVPEVLNVPPANDNYPILCEEVEAAVKSLKKGKSAGADNVPAELVQAGGETMISALLTVCNKIWQTGEWPRPWTQSLIITLPKKGNLQLCQKYRTISLISHPSQVMLKTLLNRLKPQAEKIIAEEQVGFRPGRSTTEQIFNLRILCEKYLQHQQDLHHVFIDFNKAFDRVNGEKLDCVNRFKYLGAIIADEGSKPEILARIAQATAALAKLKTIWNDRNIALSSKIRLMRSLVMSIFLYACESWTLTADTERRIQAMEMRCLRKLLGITYRDHISNEEVRNRTWQAIGPHEDLLTTVKRRKLKWYGHVIRSSGLAKTILQGTVQGGRRRGRQKKRWEDNIPEWTGMTLGAAMRKTERRHEWRQLVARSSVAPQRSTKTTG</sequence>
<dbReference type="PANTHER" id="PTHR47027">
    <property type="entry name" value="REVERSE TRANSCRIPTASE DOMAIN-CONTAINING PROTEIN"/>
    <property type="match status" value="1"/>
</dbReference>
<dbReference type="Pfam" id="PF00078">
    <property type="entry name" value="RVT_1"/>
    <property type="match status" value="1"/>
</dbReference>
<evidence type="ECO:0000313" key="3">
    <source>
        <dbReference type="Proteomes" id="UP001209878"/>
    </source>
</evidence>
<evidence type="ECO:0000259" key="1">
    <source>
        <dbReference type="Pfam" id="PF00078"/>
    </source>
</evidence>
<reference evidence="2" key="1">
    <citation type="journal article" date="2023" name="Mol. Biol. Evol.">
        <title>Third-Generation Sequencing Reveals the Adaptive Role of the Epigenome in Three Deep-Sea Polychaetes.</title>
        <authorList>
            <person name="Perez M."/>
            <person name="Aroh O."/>
            <person name="Sun Y."/>
            <person name="Lan Y."/>
            <person name="Juniper S.K."/>
            <person name="Young C.R."/>
            <person name="Angers B."/>
            <person name="Qian P.Y."/>
        </authorList>
    </citation>
    <scope>NUCLEOTIDE SEQUENCE</scope>
    <source>
        <strain evidence="2">R07B-5</strain>
    </source>
</reference>
<feature type="domain" description="Reverse transcriptase" evidence="1">
    <location>
        <begin position="285"/>
        <end position="380"/>
    </location>
</feature>
<dbReference type="AlphaFoldDB" id="A0AAD9L5T9"/>
<organism evidence="2 3">
    <name type="scientific">Ridgeia piscesae</name>
    <name type="common">Tubeworm</name>
    <dbReference type="NCBI Taxonomy" id="27915"/>
    <lineage>
        <taxon>Eukaryota</taxon>
        <taxon>Metazoa</taxon>
        <taxon>Spiralia</taxon>
        <taxon>Lophotrochozoa</taxon>
        <taxon>Annelida</taxon>
        <taxon>Polychaeta</taxon>
        <taxon>Sedentaria</taxon>
        <taxon>Canalipalpata</taxon>
        <taxon>Sabellida</taxon>
        <taxon>Siboglinidae</taxon>
        <taxon>Ridgeia</taxon>
    </lineage>
</organism>